<dbReference type="AlphaFoldDB" id="A0A178MKC6"/>
<evidence type="ECO:0000313" key="2">
    <source>
        <dbReference type="Proteomes" id="UP000078287"/>
    </source>
</evidence>
<comment type="caution">
    <text evidence="1">The sequence shown here is derived from an EMBL/GenBank/DDBJ whole genome shotgun (WGS) entry which is preliminary data.</text>
</comment>
<protein>
    <submittedName>
        <fullName evidence="1">Uncharacterized protein</fullName>
    </submittedName>
</protein>
<sequence length="76" mass="8188">MNTVRVRSVLGGDCFAALRAARNDKRRAGSTCHCEGVAARAERGLPDRSNLLFGRKEFLRGMVLLTGEIASPQGAE</sequence>
<accession>A0A178MKC6</accession>
<gene>
    <name evidence="1" type="ORF">A6A03_07895</name>
</gene>
<proteinExistence type="predicted"/>
<reference evidence="1 2" key="1">
    <citation type="submission" date="2016-04" db="EMBL/GenBank/DDBJ databases">
        <title>Chloroflexus islandicus sp. nov., a thermophilic filamentous anoxygenic phototrophic bacterium from geyser Strokkur (Iceland).</title>
        <authorList>
            <person name="Gaisin V.A."/>
            <person name="Kalashnikov A.M."/>
            <person name="Sukhacheva M.V."/>
            <person name="Grouzdev D.S."/>
            <person name="Ivanov T.M."/>
            <person name="Kuznetsov B."/>
            <person name="Gorlenko V.M."/>
        </authorList>
    </citation>
    <scope>NUCLEOTIDE SEQUENCE [LARGE SCALE GENOMIC DNA]</scope>
    <source>
        <strain evidence="2">isl-2</strain>
    </source>
</reference>
<dbReference type="EMBL" id="LWQS01000031">
    <property type="protein sequence ID" value="OAN48495.1"/>
    <property type="molecule type" value="Genomic_DNA"/>
</dbReference>
<name>A0A178MKC6_9CHLR</name>
<evidence type="ECO:0000313" key="1">
    <source>
        <dbReference type="EMBL" id="OAN48495.1"/>
    </source>
</evidence>
<dbReference type="Proteomes" id="UP000078287">
    <property type="component" value="Unassembled WGS sequence"/>
</dbReference>
<keyword evidence="2" id="KW-1185">Reference proteome</keyword>
<organism evidence="1 2">
    <name type="scientific">Chloroflexus islandicus</name>
    <dbReference type="NCBI Taxonomy" id="1707952"/>
    <lineage>
        <taxon>Bacteria</taxon>
        <taxon>Bacillati</taxon>
        <taxon>Chloroflexota</taxon>
        <taxon>Chloroflexia</taxon>
        <taxon>Chloroflexales</taxon>
        <taxon>Chloroflexineae</taxon>
        <taxon>Chloroflexaceae</taxon>
        <taxon>Chloroflexus</taxon>
    </lineage>
</organism>